<evidence type="ECO:0000256" key="1">
    <source>
        <dbReference type="SAM" id="Coils"/>
    </source>
</evidence>
<feature type="region of interest" description="Disordered" evidence="2">
    <location>
        <begin position="1"/>
        <end position="38"/>
    </location>
</feature>
<feature type="compositionally biased region" description="Acidic residues" evidence="2">
    <location>
        <begin position="9"/>
        <end position="24"/>
    </location>
</feature>
<protein>
    <submittedName>
        <fullName evidence="3">Uncharacterized protein</fullName>
    </submittedName>
</protein>
<evidence type="ECO:0000256" key="2">
    <source>
        <dbReference type="SAM" id="MobiDB-lite"/>
    </source>
</evidence>
<gene>
    <name evidence="3" type="ORF">CPB83DRAFT_848819</name>
</gene>
<feature type="coiled-coil region" evidence="1">
    <location>
        <begin position="73"/>
        <end position="125"/>
    </location>
</feature>
<name>A0A9P6ELY9_9AGAR</name>
<proteinExistence type="predicted"/>
<dbReference type="Proteomes" id="UP000807306">
    <property type="component" value="Unassembled WGS sequence"/>
</dbReference>
<keyword evidence="1" id="KW-0175">Coiled coil</keyword>
<evidence type="ECO:0000313" key="3">
    <source>
        <dbReference type="EMBL" id="KAF9531310.1"/>
    </source>
</evidence>
<accession>A0A9P6ELY9</accession>
<dbReference type="EMBL" id="MU157835">
    <property type="protein sequence ID" value="KAF9531310.1"/>
    <property type="molecule type" value="Genomic_DNA"/>
</dbReference>
<comment type="caution">
    <text evidence="3">The sequence shown here is derived from an EMBL/GenBank/DDBJ whole genome shotgun (WGS) entry which is preliminary data.</text>
</comment>
<dbReference type="AlphaFoldDB" id="A0A9P6ELY9"/>
<sequence>MRSKAAAVEEAEVIDLASDEESEASQEPKKTRSKKAKATTEPAVIALNAIPIYDVPALRLMVRTTEIEEEKAIEEQRKANILAQKELEKEKLATLDRIQEMAPVLADLNGTVDRLNMAFQRLEADSAKMGVDVPTYVKSMMSTVNMGMQMMPGGFPMQGMWGGMGGMMHGGTMHGGGGGMHGGVVLLLE</sequence>
<evidence type="ECO:0000313" key="4">
    <source>
        <dbReference type="Proteomes" id="UP000807306"/>
    </source>
</evidence>
<reference evidence="3" key="1">
    <citation type="submission" date="2020-11" db="EMBL/GenBank/DDBJ databases">
        <authorList>
            <consortium name="DOE Joint Genome Institute"/>
            <person name="Ahrendt S."/>
            <person name="Riley R."/>
            <person name="Andreopoulos W."/>
            <person name="Labutti K."/>
            <person name="Pangilinan J."/>
            <person name="Ruiz-Duenas F.J."/>
            <person name="Barrasa J.M."/>
            <person name="Sanchez-Garcia M."/>
            <person name="Camarero S."/>
            <person name="Miyauchi S."/>
            <person name="Serrano A."/>
            <person name="Linde D."/>
            <person name="Babiker R."/>
            <person name="Drula E."/>
            <person name="Ayuso-Fernandez I."/>
            <person name="Pacheco R."/>
            <person name="Padilla G."/>
            <person name="Ferreira P."/>
            <person name="Barriuso J."/>
            <person name="Kellner H."/>
            <person name="Castanera R."/>
            <person name="Alfaro M."/>
            <person name="Ramirez L."/>
            <person name="Pisabarro A.G."/>
            <person name="Kuo A."/>
            <person name="Tritt A."/>
            <person name="Lipzen A."/>
            <person name="He G."/>
            <person name="Yan M."/>
            <person name="Ng V."/>
            <person name="Cullen D."/>
            <person name="Martin F."/>
            <person name="Rosso M.-N."/>
            <person name="Henrissat B."/>
            <person name="Hibbett D."/>
            <person name="Martinez A.T."/>
            <person name="Grigoriev I.V."/>
        </authorList>
    </citation>
    <scope>NUCLEOTIDE SEQUENCE</scope>
    <source>
        <strain evidence="3">CBS 506.95</strain>
    </source>
</reference>
<keyword evidence="4" id="KW-1185">Reference proteome</keyword>
<organism evidence="3 4">
    <name type="scientific">Crepidotus variabilis</name>
    <dbReference type="NCBI Taxonomy" id="179855"/>
    <lineage>
        <taxon>Eukaryota</taxon>
        <taxon>Fungi</taxon>
        <taxon>Dikarya</taxon>
        <taxon>Basidiomycota</taxon>
        <taxon>Agaricomycotina</taxon>
        <taxon>Agaricomycetes</taxon>
        <taxon>Agaricomycetidae</taxon>
        <taxon>Agaricales</taxon>
        <taxon>Agaricineae</taxon>
        <taxon>Crepidotaceae</taxon>
        <taxon>Crepidotus</taxon>
    </lineage>
</organism>